<reference evidence="1 2" key="1">
    <citation type="submission" date="2016-08" db="EMBL/GenBank/DDBJ databases">
        <title>A Parts List for Fungal Cellulosomes Revealed by Comparative Genomics.</title>
        <authorList>
            <consortium name="DOE Joint Genome Institute"/>
            <person name="Haitjema C.H."/>
            <person name="Gilmore S.P."/>
            <person name="Henske J.K."/>
            <person name="Solomon K.V."/>
            <person name="De Groot R."/>
            <person name="Kuo A."/>
            <person name="Mondo S.J."/>
            <person name="Salamov A.A."/>
            <person name="Labutti K."/>
            <person name="Zhao Z."/>
            <person name="Chiniquy J."/>
            <person name="Barry K."/>
            <person name="Brewer H.M."/>
            <person name="Purvine S.O."/>
            <person name="Wright A.T."/>
            <person name="Boxma B."/>
            <person name="Van Alen T."/>
            <person name="Hackstein J.H."/>
            <person name="Baker S.E."/>
            <person name="Grigoriev I.V."/>
            <person name="O'Malley M.A."/>
        </authorList>
    </citation>
    <scope>NUCLEOTIDE SEQUENCE [LARGE SCALE GENOMIC DNA]</scope>
    <source>
        <strain evidence="1 2">G1</strain>
    </source>
</reference>
<accession>A0A1Y2DGE8</accession>
<protein>
    <submittedName>
        <fullName evidence="1">Uncharacterized protein</fullName>
    </submittedName>
</protein>
<dbReference type="Proteomes" id="UP000193920">
    <property type="component" value="Unassembled WGS sequence"/>
</dbReference>
<sequence length="121" mass="14458">MEEIVDSKGNKITKINNYKNESRYRKSKFVTDKLDEILKNITQLFNDDDQDFNEETRQEYKEKLLDIYDKVSEVEEVFDRNNNGREGFLNNSQTIYSVKEALNTLLKSNYPIDEDVNERFK</sequence>
<name>A0A1Y2DGE8_9FUNG</name>
<comment type="caution">
    <text evidence="1">The sequence shown here is derived from an EMBL/GenBank/DDBJ whole genome shotgun (WGS) entry which is preliminary data.</text>
</comment>
<proteinExistence type="predicted"/>
<gene>
    <name evidence="1" type="ORF">LY90DRAFT_506304</name>
</gene>
<evidence type="ECO:0000313" key="1">
    <source>
        <dbReference type="EMBL" id="ORY58309.1"/>
    </source>
</evidence>
<dbReference type="EMBL" id="MCOG01000067">
    <property type="protein sequence ID" value="ORY58309.1"/>
    <property type="molecule type" value="Genomic_DNA"/>
</dbReference>
<dbReference type="AlphaFoldDB" id="A0A1Y2DGE8"/>
<organism evidence="1 2">
    <name type="scientific">Neocallimastix californiae</name>
    <dbReference type="NCBI Taxonomy" id="1754190"/>
    <lineage>
        <taxon>Eukaryota</taxon>
        <taxon>Fungi</taxon>
        <taxon>Fungi incertae sedis</taxon>
        <taxon>Chytridiomycota</taxon>
        <taxon>Chytridiomycota incertae sedis</taxon>
        <taxon>Neocallimastigomycetes</taxon>
        <taxon>Neocallimastigales</taxon>
        <taxon>Neocallimastigaceae</taxon>
        <taxon>Neocallimastix</taxon>
    </lineage>
</organism>
<evidence type="ECO:0000313" key="2">
    <source>
        <dbReference type="Proteomes" id="UP000193920"/>
    </source>
</evidence>
<keyword evidence="2" id="KW-1185">Reference proteome</keyword>